<evidence type="ECO:0000313" key="3">
    <source>
        <dbReference type="Proteomes" id="UP000645517"/>
    </source>
</evidence>
<protein>
    <submittedName>
        <fullName evidence="2">Uncharacterized protein</fullName>
    </submittedName>
</protein>
<gene>
    <name evidence="2" type="ORF">GCM10010842_37500</name>
</gene>
<proteinExistence type="predicted"/>
<name>A0ABQ2JFV7_9DEIO</name>
<feature type="region of interest" description="Disordered" evidence="1">
    <location>
        <begin position="33"/>
        <end position="55"/>
    </location>
</feature>
<feature type="compositionally biased region" description="Basic and acidic residues" evidence="1">
    <location>
        <begin position="38"/>
        <end position="55"/>
    </location>
</feature>
<accession>A0ABQ2JFV7</accession>
<reference evidence="3" key="1">
    <citation type="journal article" date="2019" name="Int. J. Syst. Evol. Microbiol.">
        <title>The Global Catalogue of Microorganisms (GCM) 10K type strain sequencing project: providing services to taxonomists for standard genome sequencing and annotation.</title>
        <authorList>
            <consortium name="The Broad Institute Genomics Platform"/>
            <consortium name="The Broad Institute Genome Sequencing Center for Infectious Disease"/>
            <person name="Wu L."/>
            <person name="Ma J."/>
        </authorList>
    </citation>
    <scope>NUCLEOTIDE SEQUENCE [LARGE SCALE GENOMIC DNA]</scope>
    <source>
        <strain evidence="3">JCM 16918</strain>
    </source>
</reference>
<dbReference type="EMBL" id="BMOR01000034">
    <property type="protein sequence ID" value="GGN46712.1"/>
    <property type="molecule type" value="Genomic_DNA"/>
</dbReference>
<evidence type="ECO:0000313" key="2">
    <source>
        <dbReference type="EMBL" id="GGN46712.1"/>
    </source>
</evidence>
<sequence length="55" mass="6104">MPAPPGPHQRVTVRGFEMDVHLTLPREHATAFCPEAPAHQESHTAHADDEEDQHA</sequence>
<comment type="caution">
    <text evidence="2">The sequence shown here is derived from an EMBL/GenBank/DDBJ whole genome shotgun (WGS) entry which is preliminary data.</text>
</comment>
<dbReference type="Proteomes" id="UP000645517">
    <property type="component" value="Unassembled WGS sequence"/>
</dbReference>
<organism evidence="2 3">
    <name type="scientific">Deinococcus daejeonensis</name>
    <dbReference type="NCBI Taxonomy" id="1007098"/>
    <lineage>
        <taxon>Bacteria</taxon>
        <taxon>Thermotogati</taxon>
        <taxon>Deinococcota</taxon>
        <taxon>Deinococci</taxon>
        <taxon>Deinococcales</taxon>
        <taxon>Deinococcaceae</taxon>
        <taxon>Deinococcus</taxon>
    </lineage>
</organism>
<keyword evidence="3" id="KW-1185">Reference proteome</keyword>
<evidence type="ECO:0000256" key="1">
    <source>
        <dbReference type="SAM" id="MobiDB-lite"/>
    </source>
</evidence>
<dbReference type="RefSeq" id="WP_189059411.1">
    <property type="nucleotide sequence ID" value="NZ_BMOR01000034.1"/>
</dbReference>